<proteinExistence type="predicted"/>
<reference evidence="1 2" key="1">
    <citation type="submission" date="2020-08" db="EMBL/GenBank/DDBJ databases">
        <title>Sequencing the genomes of 1000 actinobacteria strains.</title>
        <authorList>
            <person name="Klenk H.-P."/>
        </authorList>
    </citation>
    <scope>NUCLEOTIDE SEQUENCE [LARGE SCALE GENOMIC DNA]</scope>
    <source>
        <strain evidence="1 2">DSM 28238</strain>
    </source>
</reference>
<organism evidence="1 2">
    <name type="scientific">Garicola koreensis</name>
    <dbReference type="NCBI Taxonomy" id="1262554"/>
    <lineage>
        <taxon>Bacteria</taxon>
        <taxon>Bacillati</taxon>
        <taxon>Actinomycetota</taxon>
        <taxon>Actinomycetes</taxon>
        <taxon>Micrococcales</taxon>
        <taxon>Micrococcaceae</taxon>
        <taxon>Garicola</taxon>
    </lineage>
</organism>
<name>A0A7W5TTH3_9MICC</name>
<keyword evidence="2" id="KW-1185">Reference proteome</keyword>
<sequence length="126" mass="13662">MNYGEFVNTVIERGGPSDREMAAQVTQVVLADLGQRLTGDEAQNLADQLPEELKEPVIEHVAADPVVDDTDDFLRRVADHLGEGVDPDQARTYVRAVFTTLAQAVSAGEIDNVRAQLPAGFGPLFE</sequence>
<evidence type="ECO:0000313" key="2">
    <source>
        <dbReference type="Proteomes" id="UP000547528"/>
    </source>
</evidence>
<dbReference type="Gene3D" id="1.10.490.110">
    <property type="entry name" value="Uncharacterized conserved protein DUF2267"/>
    <property type="match status" value="1"/>
</dbReference>
<dbReference type="EMBL" id="JACIBT010000001">
    <property type="protein sequence ID" value="MBB3667213.1"/>
    <property type="molecule type" value="Genomic_DNA"/>
</dbReference>
<comment type="caution">
    <text evidence="1">The sequence shown here is derived from an EMBL/GenBank/DDBJ whole genome shotgun (WGS) entry which is preliminary data.</text>
</comment>
<dbReference type="InterPro" id="IPR038282">
    <property type="entry name" value="DUF2267_sf"/>
</dbReference>
<evidence type="ECO:0000313" key="1">
    <source>
        <dbReference type="EMBL" id="MBB3667213.1"/>
    </source>
</evidence>
<dbReference type="RefSeq" id="WP_183357561.1">
    <property type="nucleotide sequence ID" value="NZ_BAABKR010000001.1"/>
</dbReference>
<protein>
    <submittedName>
        <fullName evidence="1">Uncharacterized protein (DUF2267 family)</fullName>
    </submittedName>
</protein>
<dbReference type="Pfam" id="PF10025">
    <property type="entry name" value="DUF2267"/>
    <property type="match status" value="1"/>
</dbReference>
<gene>
    <name evidence="1" type="ORF">FHX47_000806</name>
</gene>
<dbReference type="Proteomes" id="UP000547528">
    <property type="component" value="Unassembled WGS sequence"/>
</dbReference>
<dbReference type="AlphaFoldDB" id="A0A7W5TTH3"/>
<dbReference type="InterPro" id="IPR018727">
    <property type="entry name" value="DUF2267"/>
</dbReference>
<accession>A0A7W5TTH3</accession>